<dbReference type="Proteomes" id="UP001279734">
    <property type="component" value="Unassembled WGS sequence"/>
</dbReference>
<proteinExistence type="predicted"/>
<sequence>MRDPNVLGLRFLPSSGLGILPGTIELGRNLRAIHYNTSLNMPHRRGLRGSTMETELLNWTADDGKCPFFVLVEELSLDCLGVADVVFWNWPDVSLPFGASKGWNLFSSCMILFWSRFILKCLAPFMCSMELKGHAGIMVCCCCDQLCTAGLILTESCFWPLPPAVLTVFVSCFFGIQHLAVDVDAITELPNAAGVGARLHLCLYSCSCCLLPTG</sequence>
<name>A0AAD3S5W3_NEPGR</name>
<evidence type="ECO:0000313" key="2">
    <source>
        <dbReference type="Proteomes" id="UP001279734"/>
    </source>
</evidence>
<accession>A0AAD3S5W3</accession>
<protein>
    <submittedName>
        <fullName evidence="1">Uncharacterized protein</fullName>
    </submittedName>
</protein>
<gene>
    <name evidence="1" type="ORF">Nepgr_006771</name>
</gene>
<reference evidence="1" key="1">
    <citation type="submission" date="2023-05" db="EMBL/GenBank/DDBJ databases">
        <title>Nepenthes gracilis genome sequencing.</title>
        <authorList>
            <person name="Fukushima K."/>
        </authorList>
    </citation>
    <scope>NUCLEOTIDE SEQUENCE</scope>
    <source>
        <strain evidence="1">SING2019-196</strain>
    </source>
</reference>
<keyword evidence="2" id="KW-1185">Reference proteome</keyword>
<dbReference type="EMBL" id="BSYO01000005">
    <property type="protein sequence ID" value="GMH04931.1"/>
    <property type="molecule type" value="Genomic_DNA"/>
</dbReference>
<comment type="caution">
    <text evidence="1">The sequence shown here is derived from an EMBL/GenBank/DDBJ whole genome shotgun (WGS) entry which is preliminary data.</text>
</comment>
<evidence type="ECO:0000313" key="1">
    <source>
        <dbReference type="EMBL" id="GMH04931.1"/>
    </source>
</evidence>
<dbReference type="AlphaFoldDB" id="A0AAD3S5W3"/>
<organism evidence="1 2">
    <name type="scientific">Nepenthes gracilis</name>
    <name type="common">Slender pitcher plant</name>
    <dbReference type="NCBI Taxonomy" id="150966"/>
    <lineage>
        <taxon>Eukaryota</taxon>
        <taxon>Viridiplantae</taxon>
        <taxon>Streptophyta</taxon>
        <taxon>Embryophyta</taxon>
        <taxon>Tracheophyta</taxon>
        <taxon>Spermatophyta</taxon>
        <taxon>Magnoliopsida</taxon>
        <taxon>eudicotyledons</taxon>
        <taxon>Gunneridae</taxon>
        <taxon>Pentapetalae</taxon>
        <taxon>Caryophyllales</taxon>
        <taxon>Nepenthaceae</taxon>
        <taxon>Nepenthes</taxon>
    </lineage>
</organism>